<dbReference type="GO" id="GO:0003723">
    <property type="term" value="F:RNA binding"/>
    <property type="evidence" value="ECO:0007669"/>
    <property type="project" value="InterPro"/>
</dbReference>
<organism evidence="6 7">
    <name type="scientific">Cannabis sativa</name>
    <name type="common">Hemp</name>
    <name type="synonym">Marijuana</name>
    <dbReference type="NCBI Taxonomy" id="3483"/>
    <lineage>
        <taxon>Eukaryota</taxon>
        <taxon>Viridiplantae</taxon>
        <taxon>Streptophyta</taxon>
        <taxon>Embryophyta</taxon>
        <taxon>Tracheophyta</taxon>
        <taxon>Spermatophyta</taxon>
        <taxon>Magnoliopsida</taxon>
        <taxon>eudicotyledons</taxon>
        <taxon>Gunneridae</taxon>
        <taxon>Pentapetalae</taxon>
        <taxon>rosids</taxon>
        <taxon>fabids</taxon>
        <taxon>Rosales</taxon>
        <taxon>Cannabaceae</taxon>
        <taxon>Cannabis</taxon>
    </lineage>
</organism>
<gene>
    <name evidence="6" type="ORF">G4B88_031276</name>
</gene>
<dbReference type="InterPro" id="IPR032867">
    <property type="entry name" value="DYW_dom"/>
</dbReference>
<feature type="repeat" description="PPR" evidence="3">
    <location>
        <begin position="773"/>
        <end position="807"/>
    </location>
</feature>
<dbReference type="PANTHER" id="PTHR47926:SF500">
    <property type="entry name" value="REPEAT-CONTAINING PROTEIN, PUTATIVE-RELATED"/>
    <property type="match status" value="1"/>
</dbReference>
<feature type="compositionally biased region" description="Low complexity" evidence="4">
    <location>
        <begin position="72"/>
        <end position="88"/>
    </location>
</feature>
<sequence length="1080" mass="120747">MYANAAIATPHSHFSTSSSSWQWNKNNISLFPSSQKSLFSPPQQPPTLFISAASPSNGNFVSGEDESSVNISSTSSGSSAAKGSGTSARSRRLLKIREEKRKREHDRLHNYPSWAKVLEDACKDDTELRAVLGDSIGNPELMRKKVEERVRTKGRDFSKSKTGSVLAFKVSFRDFNPIDSYIWFELYGSPTDRDVDIIGSVIQSWYVLGRLGSFNSSNLQLANSSVEYDPLYDAEKGFKVMPSSFHDISDVEFQDNWGRVWVDLGTADNFAIDVLLNCLTVLSSEYIGIQQIVFGGRSMGDWEEGMTSPEYGYNNICFNPKLAYLKALLICIDGQLANSSVEYDPLYDAEKGFKVIPSSFHDISDVEFQDNWGRVWVDLGTADNFAIDALFNCLTVLSSEYIEIQQIVFGGCSMGDWEEGMTSPEYGYNLFIKLPLKVCTLHYSSISSHPNLRALFNNYVDKTNVHSWNSIIADLARSGDSVEALGAFSSMRKLSLTPNRSTFPCVIKSSSALFDLRSGKQAHQQAMVFGLDFDLFVSSALVDMYSKCGELRDARVLFDCIPHRNVVSWTSMITGYVQNGDSHSSLSLFKEFLIEEGENVDVSIDPVVVVAVLSACSRVSEKEVTEGIHGFVVKRGFDGDLGVANTLMDAYAKCSELRLSRKLFDGMFLKDVVSWNSMIAVYAQSGFSADALEVFYEMKKAGNMNYNAVTLSALLLATAHSGTLRTGKCIHNQVLKRCLEENVVVGTALIDMYCKCGKAEMARKTLDCMKVKNVKSWTAMINGYGMHGRAREALEVFYKMIKNGAKPNYITFVSVLAACSHAGLVEEGWRWFHSMKHEFSIEPGVEHYGCMVDLLGRAGYLKKAYDLINEMKVSPDFVVWGSLLGSCRIHKNVELGEISARKLFELDPNNCGYYVLLSNIYADAGRWEDVERMRVLMKNQGLVKPPGFSLVELKGRVHVFLVGDREHPQHQQIYQYWEELIVKLQEAGYTPNIASVVHDVDEEEKEMTLKIHSEKLAVVFGIMNSIPGTTIQIIKNLRVCGDCHTVLKLISKVVDREIVVRDLKRFHHFSGGLCSCGDYW</sequence>
<dbReference type="InterPro" id="IPR046848">
    <property type="entry name" value="E_motif"/>
</dbReference>
<name>A0A7J6E8R2_CANSA</name>
<feature type="repeat" description="PPR" evidence="3">
    <location>
        <begin position="464"/>
        <end position="498"/>
    </location>
</feature>
<accession>A0A7J6E8R2</accession>
<evidence type="ECO:0000259" key="5">
    <source>
        <dbReference type="Pfam" id="PF14432"/>
    </source>
</evidence>
<dbReference type="InterPro" id="IPR046849">
    <property type="entry name" value="E2_motif"/>
</dbReference>
<evidence type="ECO:0000256" key="1">
    <source>
        <dbReference type="ARBA" id="ARBA00006643"/>
    </source>
</evidence>
<dbReference type="Pfam" id="PF01535">
    <property type="entry name" value="PPR"/>
    <property type="match status" value="6"/>
</dbReference>
<dbReference type="InterPro" id="IPR021920">
    <property type="entry name" value="DUF3531"/>
</dbReference>
<dbReference type="Pfam" id="PF20430">
    <property type="entry name" value="Eplus_motif"/>
    <property type="match status" value="1"/>
</dbReference>
<evidence type="ECO:0000313" key="7">
    <source>
        <dbReference type="Proteomes" id="UP000583929"/>
    </source>
</evidence>
<dbReference type="EMBL" id="JAATIQ010000472">
    <property type="protein sequence ID" value="KAF4354736.1"/>
    <property type="molecule type" value="Genomic_DNA"/>
</dbReference>
<comment type="similarity">
    <text evidence="1">Belongs to the PPR family. PCMP-H subfamily.</text>
</comment>
<feature type="domain" description="DYW" evidence="5">
    <location>
        <begin position="988"/>
        <end position="1080"/>
    </location>
</feature>
<feature type="region of interest" description="Disordered" evidence="4">
    <location>
        <begin position="59"/>
        <end position="105"/>
    </location>
</feature>
<dbReference type="FunFam" id="1.25.40.10:FF:002148">
    <property type="entry name" value="Pentatricopeptide repeat-containing protein At2g29760, chloroplastic"/>
    <property type="match status" value="1"/>
</dbReference>
<feature type="compositionally biased region" description="Basic and acidic residues" evidence="4">
    <location>
        <begin position="95"/>
        <end position="105"/>
    </location>
</feature>
<protein>
    <recommendedName>
        <fullName evidence="5">DYW domain-containing protein</fullName>
    </recommendedName>
</protein>
<dbReference type="Pfam" id="PF12049">
    <property type="entry name" value="DUF3531"/>
    <property type="match status" value="2"/>
</dbReference>
<dbReference type="InterPro" id="IPR046960">
    <property type="entry name" value="PPR_At4g14850-like_plant"/>
</dbReference>
<evidence type="ECO:0000313" key="6">
    <source>
        <dbReference type="EMBL" id="KAF4354736.1"/>
    </source>
</evidence>
<dbReference type="Pfam" id="PF20431">
    <property type="entry name" value="E_motif"/>
    <property type="match status" value="1"/>
</dbReference>
<dbReference type="GO" id="GO:0009451">
    <property type="term" value="P:RNA modification"/>
    <property type="evidence" value="ECO:0007669"/>
    <property type="project" value="InterPro"/>
</dbReference>
<dbReference type="PROSITE" id="PS51375">
    <property type="entry name" value="PPR"/>
    <property type="match status" value="4"/>
</dbReference>
<dbReference type="Proteomes" id="UP000583929">
    <property type="component" value="Unassembled WGS sequence"/>
</dbReference>
<dbReference type="GO" id="GO:0008270">
    <property type="term" value="F:zinc ion binding"/>
    <property type="evidence" value="ECO:0007669"/>
    <property type="project" value="InterPro"/>
</dbReference>
<keyword evidence="2" id="KW-0677">Repeat</keyword>
<comment type="caution">
    <text evidence="6">The sequence shown here is derived from an EMBL/GenBank/DDBJ whole genome shotgun (WGS) entry which is preliminary data.</text>
</comment>
<dbReference type="InterPro" id="IPR011990">
    <property type="entry name" value="TPR-like_helical_dom_sf"/>
</dbReference>
<dbReference type="FunFam" id="1.25.40.10:FF:000968">
    <property type="entry name" value="Pentatricopeptide repeat-containing protein, mitochondrial"/>
    <property type="match status" value="1"/>
</dbReference>
<feature type="region of interest" description="Disordered" evidence="4">
    <location>
        <begin position="1"/>
        <end position="20"/>
    </location>
</feature>
<feature type="repeat" description="PPR" evidence="3">
    <location>
        <begin position="671"/>
        <end position="705"/>
    </location>
</feature>
<dbReference type="InterPro" id="IPR002885">
    <property type="entry name" value="PPR_rpt"/>
</dbReference>
<evidence type="ECO:0000256" key="3">
    <source>
        <dbReference type="PROSITE-ProRule" id="PRU00708"/>
    </source>
</evidence>
<dbReference type="FunFam" id="1.25.40.10:FF:000196">
    <property type="entry name" value="Pentatricopeptide repeat-containing protein At4g14850"/>
    <property type="match status" value="1"/>
</dbReference>
<keyword evidence="7" id="KW-1185">Reference proteome</keyword>
<reference evidence="6 7" key="1">
    <citation type="journal article" date="2020" name="bioRxiv">
        <title>Sequence and annotation of 42 cannabis genomes reveals extensive copy number variation in cannabinoid synthesis and pathogen resistance genes.</title>
        <authorList>
            <person name="Mckernan K.J."/>
            <person name="Helbert Y."/>
            <person name="Kane L.T."/>
            <person name="Ebling H."/>
            <person name="Zhang L."/>
            <person name="Liu B."/>
            <person name="Eaton Z."/>
            <person name="Mclaughlin S."/>
            <person name="Kingan S."/>
            <person name="Baybayan P."/>
            <person name="Concepcion G."/>
            <person name="Jordan M."/>
            <person name="Riva A."/>
            <person name="Barbazuk W."/>
            <person name="Harkins T."/>
        </authorList>
    </citation>
    <scope>NUCLEOTIDE SEQUENCE [LARGE SCALE GENOMIC DNA]</scope>
    <source>
        <strain evidence="7">cv. Jamaican Lion 4</strain>
        <tissue evidence="6">Leaf</tissue>
    </source>
</reference>
<dbReference type="Pfam" id="PF13041">
    <property type="entry name" value="PPR_2"/>
    <property type="match status" value="1"/>
</dbReference>
<dbReference type="Gene3D" id="1.25.40.10">
    <property type="entry name" value="Tetratricopeptide repeat domain"/>
    <property type="match status" value="5"/>
</dbReference>
<evidence type="ECO:0000256" key="2">
    <source>
        <dbReference type="ARBA" id="ARBA00022737"/>
    </source>
</evidence>
<dbReference type="NCBIfam" id="TIGR00756">
    <property type="entry name" value="PPR"/>
    <property type="match status" value="4"/>
</dbReference>
<proteinExistence type="inferred from homology"/>
<feature type="compositionally biased region" description="Low complexity" evidence="4">
    <location>
        <begin position="11"/>
        <end position="20"/>
    </location>
</feature>
<dbReference type="Pfam" id="PF14432">
    <property type="entry name" value="DYW_deaminase"/>
    <property type="match status" value="1"/>
</dbReference>
<evidence type="ECO:0000256" key="4">
    <source>
        <dbReference type="SAM" id="MobiDB-lite"/>
    </source>
</evidence>
<feature type="repeat" description="PPR" evidence="3">
    <location>
        <begin position="565"/>
        <end position="600"/>
    </location>
</feature>
<dbReference type="AlphaFoldDB" id="A0A7J6E8R2"/>
<dbReference type="PANTHER" id="PTHR47926">
    <property type="entry name" value="PENTATRICOPEPTIDE REPEAT-CONTAINING PROTEIN"/>
    <property type="match status" value="1"/>
</dbReference>